<dbReference type="SUPFAM" id="SSF56112">
    <property type="entry name" value="Protein kinase-like (PK-like)"/>
    <property type="match status" value="1"/>
</dbReference>
<dbReference type="InterPro" id="IPR011009">
    <property type="entry name" value="Kinase-like_dom_sf"/>
</dbReference>
<dbReference type="InterPro" id="IPR045133">
    <property type="entry name" value="IRE1/2-like"/>
</dbReference>
<dbReference type="PANTHER" id="PTHR13954">
    <property type="entry name" value="IRE1-RELATED"/>
    <property type="match status" value="1"/>
</dbReference>
<dbReference type="Proteomes" id="UP001152523">
    <property type="component" value="Unassembled WGS sequence"/>
</dbReference>
<dbReference type="EMBL" id="CAMAPF010000122">
    <property type="protein sequence ID" value="CAH9103621.1"/>
    <property type="molecule type" value="Genomic_DNA"/>
</dbReference>
<accession>A0AAV0DRC1</accession>
<dbReference type="GO" id="GO:0004674">
    <property type="term" value="F:protein serine/threonine kinase activity"/>
    <property type="evidence" value="ECO:0007669"/>
    <property type="project" value="InterPro"/>
</dbReference>
<dbReference type="GO" id="GO:0036498">
    <property type="term" value="P:IRE1-mediated unfolded protein response"/>
    <property type="evidence" value="ECO:0007669"/>
    <property type="project" value="TreeGrafter"/>
</dbReference>
<proteinExistence type="predicted"/>
<protein>
    <recommendedName>
        <fullName evidence="3">Protein kinase domain-containing protein</fullName>
    </recommendedName>
</protein>
<comment type="caution">
    <text evidence="1">The sequence shown here is derived from an EMBL/GenBank/DDBJ whole genome shotgun (WGS) entry which is preliminary data.</text>
</comment>
<dbReference type="GO" id="GO:0051082">
    <property type="term" value="F:unfolded protein binding"/>
    <property type="evidence" value="ECO:0007669"/>
    <property type="project" value="TreeGrafter"/>
</dbReference>
<keyword evidence="2" id="KW-1185">Reference proteome</keyword>
<sequence length="103" mass="11257">MPVSASEDGHAIHPHQLVCEGIYDGRKVAMKCLFLTKGADTNPIDKVEINTKEVQSLVEAGADSHENVVTCYGIEADAEYIYVALDLCSCTLDEVITIKKCRN</sequence>
<dbReference type="PANTHER" id="PTHR13954:SF6">
    <property type="entry name" value="NON-SPECIFIC SERINE_THREONINE PROTEIN KINASE"/>
    <property type="match status" value="1"/>
</dbReference>
<organism evidence="1 2">
    <name type="scientific">Cuscuta epithymum</name>
    <dbReference type="NCBI Taxonomy" id="186058"/>
    <lineage>
        <taxon>Eukaryota</taxon>
        <taxon>Viridiplantae</taxon>
        <taxon>Streptophyta</taxon>
        <taxon>Embryophyta</taxon>
        <taxon>Tracheophyta</taxon>
        <taxon>Spermatophyta</taxon>
        <taxon>Magnoliopsida</taxon>
        <taxon>eudicotyledons</taxon>
        <taxon>Gunneridae</taxon>
        <taxon>Pentapetalae</taxon>
        <taxon>asterids</taxon>
        <taxon>lamiids</taxon>
        <taxon>Solanales</taxon>
        <taxon>Convolvulaceae</taxon>
        <taxon>Cuscuteae</taxon>
        <taxon>Cuscuta</taxon>
        <taxon>Cuscuta subgen. Cuscuta</taxon>
    </lineage>
</organism>
<dbReference type="Gene3D" id="1.10.510.10">
    <property type="entry name" value="Transferase(Phosphotransferase) domain 1"/>
    <property type="match status" value="1"/>
</dbReference>
<reference evidence="1" key="1">
    <citation type="submission" date="2022-07" db="EMBL/GenBank/DDBJ databases">
        <authorList>
            <person name="Macas J."/>
            <person name="Novak P."/>
            <person name="Neumann P."/>
        </authorList>
    </citation>
    <scope>NUCLEOTIDE SEQUENCE</scope>
</reference>
<dbReference type="AlphaFoldDB" id="A0AAV0DRC1"/>
<gene>
    <name evidence="1" type="ORF">CEPIT_LOCUS16493</name>
</gene>
<dbReference type="GO" id="GO:0004521">
    <property type="term" value="F:RNA endonuclease activity"/>
    <property type="evidence" value="ECO:0007669"/>
    <property type="project" value="InterPro"/>
</dbReference>
<evidence type="ECO:0008006" key="3">
    <source>
        <dbReference type="Google" id="ProtNLM"/>
    </source>
</evidence>
<evidence type="ECO:0000313" key="2">
    <source>
        <dbReference type="Proteomes" id="UP001152523"/>
    </source>
</evidence>
<dbReference type="GO" id="GO:1990604">
    <property type="term" value="C:IRE1-TRAF2-ASK1 complex"/>
    <property type="evidence" value="ECO:0007669"/>
    <property type="project" value="TreeGrafter"/>
</dbReference>
<evidence type="ECO:0000313" key="1">
    <source>
        <dbReference type="EMBL" id="CAH9103621.1"/>
    </source>
</evidence>
<name>A0AAV0DRC1_9ASTE</name>